<accession>A0ABM3RJI5</accession>
<keyword evidence="1" id="KW-1185">Reference proteome</keyword>
<evidence type="ECO:0000313" key="2">
    <source>
        <dbReference type="RefSeq" id="XP_056695752.1"/>
    </source>
</evidence>
<evidence type="ECO:0000313" key="1">
    <source>
        <dbReference type="Proteomes" id="UP000813463"/>
    </source>
</evidence>
<dbReference type="Pfam" id="PF14223">
    <property type="entry name" value="Retrotran_gag_2"/>
    <property type="match status" value="1"/>
</dbReference>
<proteinExistence type="predicted"/>
<dbReference type="GeneID" id="130470156"/>
<evidence type="ECO:0008006" key="3">
    <source>
        <dbReference type="Google" id="ProtNLM"/>
    </source>
</evidence>
<dbReference type="RefSeq" id="XP_056695752.1">
    <property type="nucleotide sequence ID" value="XM_056839774.1"/>
</dbReference>
<sequence length="250" mass="28251">MGPRDMRDPLFGIGGLLHQRDPLFKQEVETYFPQIPYRTWSEPPASTASPPLLPPDVPPTSTPSPALSAMQYAIPLASGVVKNDTRNSGIDQRKRKYTDTDARDIFLTGKKGEHLLLSGYDMVGFIHIFLGSRSMSFLGCLRCGHSEVVEVGGMVWVAVLVKIKKEVLREVAKEETVDDLWSKLEALYMPKSVTNRLVLKSRLYDLRLEEDDEDLAIYLLCSLPPSYKHFRETILYGRDDLSIHDIRDAL</sequence>
<name>A0ABM3RJI5_SPIOL</name>
<organism evidence="1 2">
    <name type="scientific">Spinacia oleracea</name>
    <name type="common">Spinach</name>
    <dbReference type="NCBI Taxonomy" id="3562"/>
    <lineage>
        <taxon>Eukaryota</taxon>
        <taxon>Viridiplantae</taxon>
        <taxon>Streptophyta</taxon>
        <taxon>Embryophyta</taxon>
        <taxon>Tracheophyta</taxon>
        <taxon>Spermatophyta</taxon>
        <taxon>Magnoliopsida</taxon>
        <taxon>eudicotyledons</taxon>
        <taxon>Gunneridae</taxon>
        <taxon>Pentapetalae</taxon>
        <taxon>Caryophyllales</taxon>
        <taxon>Chenopodiaceae</taxon>
        <taxon>Chenopodioideae</taxon>
        <taxon>Anserineae</taxon>
        <taxon>Spinacia</taxon>
    </lineage>
</organism>
<gene>
    <name evidence="2" type="primary">LOC130470156</name>
</gene>
<dbReference type="Proteomes" id="UP000813463">
    <property type="component" value="Chromosome 3"/>
</dbReference>
<protein>
    <recommendedName>
        <fullName evidence="3">MULE transposase N-terminal all-beta domain-containing protein</fullName>
    </recommendedName>
</protein>
<reference evidence="2" key="2">
    <citation type="submission" date="2025-08" db="UniProtKB">
        <authorList>
            <consortium name="RefSeq"/>
        </authorList>
    </citation>
    <scope>IDENTIFICATION</scope>
    <source>
        <tissue evidence="2">Leaf</tissue>
    </source>
</reference>
<reference evidence="1" key="1">
    <citation type="journal article" date="2021" name="Nat. Commun.">
        <title>Genomic analyses provide insights into spinach domestication and the genetic basis of agronomic traits.</title>
        <authorList>
            <person name="Cai X."/>
            <person name="Sun X."/>
            <person name="Xu C."/>
            <person name="Sun H."/>
            <person name="Wang X."/>
            <person name="Ge C."/>
            <person name="Zhang Z."/>
            <person name="Wang Q."/>
            <person name="Fei Z."/>
            <person name="Jiao C."/>
            <person name="Wang Q."/>
        </authorList>
    </citation>
    <scope>NUCLEOTIDE SEQUENCE [LARGE SCALE GENOMIC DNA]</scope>
    <source>
        <strain evidence="1">cv. Varoflay</strain>
    </source>
</reference>